<evidence type="ECO:0000256" key="1">
    <source>
        <dbReference type="SAM" id="MobiDB-lite"/>
    </source>
</evidence>
<accession>A0A9X2ACK5</accession>
<feature type="compositionally biased region" description="Gly residues" evidence="1">
    <location>
        <begin position="444"/>
        <end position="466"/>
    </location>
</feature>
<sequence length="802" mass="84956">MKKRWSIFSSLVLVSSLFASDGTAVFAQSYVGNGTQVGTAGTLGYYDGQVTILGSNGQPYQNGNNNTPFSLYYSTTTGLNTYSFLHAVFEYAPESVSLSGFNSGSGQLWHVDEVANNFVPVTSANGYLMISNTERSAWVNALNGNLAYVDQAESSSSIADGEEYDAEFQDKTTREMFPLYDFPAIVLDSGDELVSGSNGLGPVDVIVTPKPTASISASNPIIGQGHTETLTGTGTVSAYGTSYHYAGVSITNAATGVSVPQSDITFAGNDGEAPIQTPSGGTMYEMNTGDGSYSDTIHVNTKDLTAGAYSVTYDVSDYRDRFAPATTTSFTVRSKAIQPTPQGPLSLAANPTSTKVGQGVTLLAVYQGQVANDRAIYLHDLSGDHTLSGSNIAAGMDGQSVIQDSAVAQTAETVEYEAALELPNGTYIHSNPVYVTWKNASQSGGSGGGGSGSSGAGNGSSGGGLGSCSNGPIPQKPIEQVLEQSTSCTSQGYDKLTWVDTNWVLQATTHTGVKGVCTGDYTTYQWVDEPVTYDHIYVDNLQNLEISGLLMDPGVPGDPWSDVNQTATQVSKRVTVDDTITGQQLPTYTNPYAGVNGAPYVYVRPAGGFGFRILWTGSPFDVMQSMDVTFVMKNPDGTTRTWTETPTTKYPTNLDTATLDRVDIINPYDGANGYAPYAGQYASAYTPIPKYVNRLDGQQHLELAAWNMTGDASTAATITATITVNTNCGSVITTIPNIAQLFNDPTWYFIHQVPNSSVPQTGITWVKLYNDPTDGESMPTTPAQVNAQDAAFLNANPELKGP</sequence>
<gene>
    <name evidence="3" type="ORF">MM817_02548</name>
</gene>
<keyword evidence="4" id="KW-1185">Reference proteome</keyword>
<dbReference type="AlphaFoldDB" id="A0A9X2ACK5"/>
<protein>
    <recommendedName>
        <fullName evidence="5">MBG domain-containing protein</fullName>
    </recommendedName>
</protein>
<feature type="signal peptide" evidence="2">
    <location>
        <begin position="1"/>
        <end position="19"/>
    </location>
</feature>
<dbReference type="RefSeq" id="WP_241715746.1">
    <property type="nucleotide sequence ID" value="NZ_JALBUF010000010.1"/>
</dbReference>
<keyword evidence="2" id="KW-0732">Signal</keyword>
<feature type="region of interest" description="Disordered" evidence="1">
    <location>
        <begin position="442"/>
        <end position="475"/>
    </location>
</feature>
<evidence type="ECO:0000313" key="4">
    <source>
        <dbReference type="Proteomes" id="UP001139263"/>
    </source>
</evidence>
<comment type="caution">
    <text evidence="3">The sequence shown here is derived from an EMBL/GenBank/DDBJ whole genome shotgun (WGS) entry which is preliminary data.</text>
</comment>
<name>A0A9X2ACK5_9BACL</name>
<dbReference type="EMBL" id="JALBUF010000010">
    <property type="protein sequence ID" value="MCI0184253.1"/>
    <property type="molecule type" value="Genomic_DNA"/>
</dbReference>
<reference evidence="3" key="1">
    <citation type="submission" date="2022-03" db="EMBL/GenBank/DDBJ databases">
        <title>Draft Genome Sequence of Firmicute Strain S0AB, a Heterotrophic Iron/Sulfur-Oxidizing Extreme Acidophile.</title>
        <authorList>
            <person name="Vergara E."/>
            <person name="Pakostova E."/>
            <person name="Johnson D.B."/>
            <person name="Holmes D.S."/>
        </authorList>
    </citation>
    <scope>NUCLEOTIDE SEQUENCE</scope>
    <source>
        <strain evidence="3">S0AB</strain>
    </source>
</reference>
<dbReference type="Proteomes" id="UP001139263">
    <property type="component" value="Unassembled WGS sequence"/>
</dbReference>
<proteinExistence type="predicted"/>
<evidence type="ECO:0000313" key="3">
    <source>
        <dbReference type="EMBL" id="MCI0184253.1"/>
    </source>
</evidence>
<organism evidence="3 4">
    <name type="scientific">Sulfoacidibacillus ferrooxidans</name>
    <dbReference type="NCBI Taxonomy" id="2005001"/>
    <lineage>
        <taxon>Bacteria</taxon>
        <taxon>Bacillati</taxon>
        <taxon>Bacillota</taxon>
        <taxon>Bacilli</taxon>
        <taxon>Bacillales</taxon>
        <taxon>Alicyclobacillaceae</taxon>
        <taxon>Sulfoacidibacillus</taxon>
    </lineage>
</organism>
<evidence type="ECO:0000256" key="2">
    <source>
        <dbReference type="SAM" id="SignalP"/>
    </source>
</evidence>
<feature type="chain" id="PRO_5040892802" description="MBG domain-containing protein" evidence="2">
    <location>
        <begin position="20"/>
        <end position="802"/>
    </location>
</feature>
<evidence type="ECO:0008006" key="5">
    <source>
        <dbReference type="Google" id="ProtNLM"/>
    </source>
</evidence>